<gene>
    <name evidence="7" type="ORF">FPE_LOCUS29424</name>
</gene>
<evidence type="ECO:0000313" key="8">
    <source>
        <dbReference type="Proteomes" id="UP000834106"/>
    </source>
</evidence>
<dbReference type="PANTHER" id="PTHR45657:SF5">
    <property type="entry name" value="PHOSPHATIDYLINOSITOL_PHOSPHATIDYLCHOLINE TRANSFER PROTEIN SFH6"/>
    <property type="match status" value="1"/>
</dbReference>
<dbReference type="GO" id="GO:0000139">
    <property type="term" value="C:Golgi membrane"/>
    <property type="evidence" value="ECO:0007669"/>
    <property type="project" value="UniProtKB-SubCell"/>
</dbReference>
<evidence type="ECO:0000256" key="1">
    <source>
        <dbReference type="ARBA" id="ARBA00004202"/>
    </source>
</evidence>
<reference evidence="7" key="1">
    <citation type="submission" date="2023-05" db="EMBL/GenBank/DDBJ databases">
        <authorList>
            <person name="Huff M."/>
        </authorList>
    </citation>
    <scope>NUCLEOTIDE SEQUENCE</scope>
</reference>
<evidence type="ECO:0000256" key="3">
    <source>
        <dbReference type="ARBA" id="ARBA00022927"/>
    </source>
</evidence>
<comment type="similarity">
    <text evidence="5">Belongs to the SFH family.</text>
</comment>
<keyword evidence="4" id="KW-0333">Golgi apparatus</keyword>
<dbReference type="AlphaFoldDB" id="A0AAD2A5G0"/>
<dbReference type="Proteomes" id="UP000834106">
    <property type="component" value="Chromosome 18"/>
</dbReference>
<dbReference type="Gene3D" id="3.40.525.10">
    <property type="entry name" value="CRAL-TRIO lipid binding domain"/>
    <property type="match status" value="1"/>
</dbReference>
<organism evidence="7 8">
    <name type="scientific">Fraxinus pennsylvanica</name>
    <dbReference type="NCBI Taxonomy" id="56036"/>
    <lineage>
        <taxon>Eukaryota</taxon>
        <taxon>Viridiplantae</taxon>
        <taxon>Streptophyta</taxon>
        <taxon>Embryophyta</taxon>
        <taxon>Tracheophyta</taxon>
        <taxon>Spermatophyta</taxon>
        <taxon>Magnoliopsida</taxon>
        <taxon>eudicotyledons</taxon>
        <taxon>Gunneridae</taxon>
        <taxon>Pentapetalae</taxon>
        <taxon>asterids</taxon>
        <taxon>lamiids</taxon>
        <taxon>Lamiales</taxon>
        <taxon>Oleaceae</taxon>
        <taxon>Oleeae</taxon>
        <taxon>Fraxinus</taxon>
    </lineage>
</organism>
<dbReference type="SUPFAM" id="SSF52087">
    <property type="entry name" value="CRAL/TRIO domain"/>
    <property type="match status" value="1"/>
</dbReference>
<dbReference type="PROSITE" id="PS50191">
    <property type="entry name" value="CRAL_TRIO"/>
    <property type="match status" value="1"/>
</dbReference>
<dbReference type="PANTHER" id="PTHR45657">
    <property type="entry name" value="CRAL-TRIO DOMAIN-CONTAINING PROTEIN YKL091C-RELATED"/>
    <property type="match status" value="1"/>
</dbReference>
<feature type="domain" description="CRAL-TRIO" evidence="6">
    <location>
        <begin position="1"/>
        <end position="63"/>
    </location>
</feature>
<evidence type="ECO:0000256" key="2">
    <source>
        <dbReference type="ARBA" id="ARBA00004395"/>
    </source>
</evidence>
<keyword evidence="3" id="KW-0813">Transport</keyword>
<evidence type="ECO:0000256" key="5">
    <source>
        <dbReference type="ARBA" id="ARBA00038020"/>
    </source>
</evidence>
<comment type="subcellular location">
    <subcellularLocation>
        <location evidence="1">Cell membrane</location>
        <topology evidence="1">Peripheral membrane protein</topology>
    </subcellularLocation>
    <subcellularLocation>
        <location evidence="2">Golgi apparatus membrane</location>
        <topology evidence="2">Peripheral membrane protein</topology>
    </subcellularLocation>
</comment>
<dbReference type="Pfam" id="PF00650">
    <property type="entry name" value="CRAL_TRIO"/>
    <property type="match status" value="1"/>
</dbReference>
<accession>A0AAD2A5G0</accession>
<sequence length="148" mass="16942">MVSLYFHLRQCFRLLWNTVKSFLDPRTTTKIHVLGNKYQNKSLEITDSSMLPEFLGGMCTCADQRGCLHSDKGSWKNPEILKMVLNCEALRARQVIKILNSEGKVVYAKPHYPMVHPVCHFEWLKAVILLLSLVPKLKIFASPKAIQS</sequence>
<name>A0AAD2A5G0_9LAMI</name>
<dbReference type="EMBL" id="OU503053">
    <property type="protein sequence ID" value="CAI9781994.1"/>
    <property type="molecule type" value="Genomic_DNA"/>
</dbReference>
<keyword evidence="3" id="KW-0653">Protein transport</keyword>
<protein>
    <recommendedName>
        <fullName evidence="6">CRAL-TRIO domain-containing protein</fullName>
    </recommendedName>
</protein>
<evidence type="ECO:0000259" key="6">
    <source>
        <dbReference type="PROSITE" id="PS50191"/>
    </source>
</evidence>
<evidence type="ECO:0000256" key="4">
    <source>
        <dbReference type="ARBA" id="ARBA00023034"/>
    </source>
</evidence>
<dbReference type="InterPro" id="IPR001251">
    <property type="entry name" value="CRAL-TRIO_dom"/>
</dbReference>
<dbReference type="GO" id="GO:0015031">
    <property type="term" value="P:protein transport"/>
    <property type="evidence" value="ECO:0007669"/>
    <property type="project" value="UniProtKB-KW"/>
</dbReference>
<dbReference type="InterPro" id="IPR036865">
    <property type="entry name" value="CRAL-TRIO_dom_sf"/>
</dbReference>
<dbReference type="GO" id="GO:0005886">
    <property type="term" value="C:plasma membrane"/>
    <property type="evidence" value="ECO:0007669"/>
    <property type="project" value="UniProtKB-SubCell"/>
</dbReference>
<evidence type="ECO:0000313" key="7">
    <source>
        <dbReference type="EMBL" id="CAI9781994.1"/>
    </source>
</evidence>
<dbReference type="InterPro" id="IPR051026">
    <property type="entry name" value="PI/PC_transfer"/>
</dbReference>
<keyword evidence="8" id="KW-1185">Reference proteome</keyword>
<proteinExistence type="inferred from homology"/>